<accession>A0ABX1CR69</accession>
<dbReference type="InterPro" id="IPR007709">
    <property type="entry name" value="N-FG_amidohydro"/>
</dbReference>
<dbReference type="Proteomes" id="UP000732399">
    <property type="component" value="Unassembled WGS sequence"/>
</dbReference>
<sequence length="277" mass="29979">MPTSFRVIGSPSPASPVVLSVPHAGRDYPLSLRAALRAPFASLAALEDRHVDAIALAARERETLLLQEIPRAWIDLNRAEHERDPLLDEGARPANLSAKVRAGLGIVPRRTTVAGELWRRRLGADEVEARIAADHRPYHGALAETLAQARDRFGTAVLLDIHSMPPIAGGRARIVLGDRFGRAAAARFVHRMEAVLEAADMPYAINTPYAGGHILERHGRPHDRIHAIQLEIDRSLYLDDRLDAPGPGLATVTRLVRATIDALADEASAAGLAQAAE</sequence>
<evidence type="ECO:0000313" key="1">
    <source>
        <dbReference type="EMBL" id="NJR80421.1"/>
    </source>
</evidence>
<dbReference type="RefSeq" id="WP_168135974.1">
    <property type="nucleotide sequence ID" value="NZ_JAAVJH010000017.1"/>
</dbReference>
<organism evidence="1 2">
    <name type="scientific">Sphingomonas corticis</name>
    <dbReference type="NCBI Taxonomy" id="2722791"/>
    <lineage>
        <taxon>Bacteria</taxon>
        <taxon>Pseudomonadati</taxon>
        <taxon>Pseudomonadota</taxon>
        <taxon>Alphaproteobacteria</taxon>
        <taxon>Sphingomonadales</taxon>
        <taxon>Sphingomonadaceae</taxon>
        <taxon>Sphingomonas</taxon>
    </lineage>
</organism>
<protein>
    <submittedName>
        <fullName evidence="1">N-formylglutamate amidohydrolase</fullName>
    </submittedName>
</protein>
<dbReference type="Pfam" id="PF05013">
    <property type="entry name" value="FGase"/>
    <property type="match status" value="1"/>
</dbReference>
<dbReference type="SUPFAM" id="SSF53187">
    <property type="entry name" value="Zn-dependent exopeptidases"/>
    <property type="match status" value="1"/>
</dbReference>
<reference evidence="1 2" key="1">
    <citation type="submission" date="2020-03" db="EMBL/GenBank/DDBJ databases">
        <authorList>
            <person name="Wang L."/>
            <person name="He N."/>
            <person name="Li Y."/>
            <person name="Fang Y."/>
            <person name="Zhang F."/>
        </authorList>
    </citation>
    <scope>NUCLEOTIDE SEQUENCE [LARGE SCALE GENOMIC DNA]</scope>
    <source>
        <strain evidence="1 2">36D10-4-7</strain>
    </source>
</reference>
<dbReference type="EMBL" id="JAAVJH010000017">
    <property type="protein sequence ID" value="NJR80421.1"/>
    <property type="molecule type" value="Genomic_DNA"/>
</dbReference>
<keyword evidence="2" id="KW-1185">Reference proteome</keyword>
<proteinExistence type="predicted"/>
<evidence type="ECO:0000313" key="2">
    <source>
        <dbReference type="Proteomes" id="UP000732399"/>
    </source>
</evidence>
<name>A0ABX1CR69_9SPHN</name>
<gene>
    <name evidence="1" type="ORF">HBH26_17720</name>
</gene>
<comment type="caution">
    <text evidence="1">The sequence shown here is derived from an EMBL/GenBank/DDBJ whole genome shotgun (WGS) entry which is preliminary data.</text>
</comment>
<dbReference type="Gene3D" id="3.40.630.40">
    <property type="entry name" value="Zn-dependent exopeptidases"/>
    <property type="match status" value="1"/>
</dbReference>